<feature type="region of interest" description="Disordered" evidence="7">
    <location>
        <begin position="36"/>
        <end position="170"/>
    </location>
</feature>
<keyword evidence="5" id="KW-0687">Ribonucleoprotein</keyword>
<evidence type="ECO:0000256" key="5">
    <source>
        <dbReference type="ARBA" id="ARBA00023274"/>
    </source>
</evidence>
<dbReference type="PANTHER" id="PTHR13479">
    <property type="entry name" value="30S RIBOSOMAL PROTEIN S18"/>
    <property type="match status" value="1"/>
</dbReference>
<dbReference type="Gene3D" id="4.10.640.10">
    <property type="entry name" value="Ribosomal protein S18"/>
    <property type="match status" value="1"/>
</dbReference>
<comment type="similarity">
    <text evidence="1">Belongs to the bacterial ribosomal protein bS18 family.</text>
</comment>
<evidence type="ECO:0000313" key="8">
    <source>
        <dbReference type="EMBL" id="JAT77632.1"/>
    </source>
</evidence>
<proteinExistence type="inferred from homology"/>
<reference evidence="8" key="1">
    <citation type="submission" date="2015-08" db="EMBL/GenBank/DDBJ databases">
        <authorList>
            <person name="Babu N.S."/>
            <person name="Beckwith C.J."/>
            <person name="Beseler K.G."/>
            <person name="Brison A."/>
            <person name="Carone J.V."/>
            <person name="Caskin T.P."/>
            <person name="Diamond M."/>
            <person name="Durham M.E."/>
            <person name="Foxe J.M."/>
            <person name="Go M."/>
            <person name="Henderson B.A."/>
            <person name="Jones I.B."/>
            <person name="McGettigan J.A."/>
            <person name="Micheletti S.J."/>
            <person name="Nasrallah M.E."/>
            <person name="Ortiz D."/>
            <person name="Piller C.R."/>
            <person name="Privatt S.R."/>
            <person name="Schneider S.L."/>
            <person name="Sharp S."/>
            <person name="Smith T.C."/>
            <person name="Stanton J.D."/>
            <person name="Ullery H.E."/>
            <person name="Wilson R.J."/>
            <person name="Serrano M.G."/>
            <person name="Buck G."/>
            <person name="Lee V."/>
            <person name="Wang Y."/>
            <person name="Carvalho R."/>
            <person name="Voegtly L."/>
            <person name="Shi R."/>
            <person name="Duckworth R."/>
            <person name="Johnson A."/>
            <person name="Loviza R."/>
            <person name="Walstead R."/>
            <person name="Shah Z."/>
            <person name="Kiflezghi M."/>
            <person name="Wade K."/>
            <person name="Ball S.L."/>
            <person name="Bradley K.W."/>
            <person name="Asai D.J."/>
            <person name="Bowman C.A."/>
            <person name="Russell D.A."/>
            <person name="Pope W.H."/>
            <person name="Jacobs-Sera D."/>
            <person name="Hendrix R.W."/>
            <person name="Hatfull G.F."/>
        </authorList>
    </citation>
    <scope>NUCLEOTIDE SEQUENCE</scope>
</reference>
<dbReference type="GO" id="GO:0070181">
    <property type="term" value="F:small ribosomal subunit rRNA binding"/>
    <property type="evidence" value="ECO:0007669"/>
    <property type="project" value="TreeGrafter"/>
</dbReference>
<dbReference type="SUPFAM" id="SSF46911">
    <property type="entry name" value="Ribosomal protein S18"/>
    <property type="match status" value="1"/>
</dbReference>
<dbReference type="GO" id="GO:0006412">
    <property type="term" value="P:translation"/>
    <property type="evidence" value="ECO:0007669"/>
    <property type="project" value="InterPro"/>
</dbReference>
<dbReference type="PRINTS" id="PR00974">
    <property type="entry name" value="RIBOSOMALS18"/>
</dbReference>
<name>A0A1D2AEL2_AUXPR</name>
<keyword evidence="4" id="KW-0689">Ribosomal protein</keyword>
<comment type="subunit">
    <text evidence="2">Part of the 30S ribosomal subunit.</text>
</comment>
<dbReference type="GO" id="GO:0005763">
    <property type="term" value="C:mitochondrial small ribosomal subunit"/>
    <property type="evidence" value="ECO:0007669"/>
    <property type="project" value="TreeGrafter"/>
</dbReference>
<dbReference type="InterPro" id="IPR036870">
    <property type="entry name" value="Ribosomal_bS18_sf"/>
</dbReference>
<protein>
    <recommendedName>
        <fullName evidence="6">Small ribosomal subunit protein bS18c</fullName>
    </recommendedName>
</protein>
<feature type="compositionally biased region" description="Polar residues" evidence="7">
    <location>
        <begin position="43"/>
        <end position="63"/>
    </location>
</feature>
<evidence type="ECO:0000256" key="4">
    <source>
        <dbReference type="ARBA" id="ARBA00022980"/>
    </source>
</evidence>
<dbReference type="InterPro" id="IPR001648">
    <property type="entry name" value="Ribosomal_bS18"/>
</dbReference>
<dbReference type="Pfam" id="PF01084">
    <property type="entry name" value="Ribosomal_S18"/>
    <property type="match status" value="1"/>
</dbReference>
<evidence type="ECO:0000256" key="6">
    <source>
        <dbReference type="ARBA" id="ARBA00035266"/>
    </source>
</evidence>
<evidence type="ECO:0000256" key="7">
    <source>
        <dbReference type="SAM" id="MobiDB-lite"/>
    </source>
</evidence>
<dbReference type="AlphaFoldDB" id="A0A1D2AEL2"/>
<evidence type="ECO:0000256" key="1">
    <source>
        <dbReference type="ARBA" id="ARBA00005589"/>
    </source>
</evidence>
<evidence type="ECO:0000256" key="2">
    <source>
        <dbReference type="ARBA" id="ARBA00011458"/>
    </source>
</evidence>
<keyword evidence="3" id="KW-0694">RNA-binding</keyword>
<feature type="compositionally biased region" description="Polar residues" evidence="7">
    <location>
        <begin position="83"/>
        <end position="97"/>
    </location>
</feature>
<gene>
    <name evidence="8" type="ORF">g.9025</name>
</gene>
<dbReference type="GO" id="GO:0003735">
    <property type="term" value="F:structural constituent of ribosome"/>
    <property type="evidence" value="ECO:0007669"/>
    <property type="project" value="InterPro"/>
</dbReference>
<feature type="compositionally biased region" description="Low complexity" evidence="7">
    <location>
        <begin position="113"/>
        <end position="130"/>
    </location>
</feature>
<accession>A0A1D2AEL2</accession>
<sequence>MLPAALSRSRLCGLLVSRSLRGYGCAEVQNGWMRLSTLPPGEDSNSSQSLPTSEAEPAQTSSKSWREWADGQLDDLNKGAATEASSSQGGVQASPPSESCLRRDAAPEASVDAASGTSSGEAAADSSGPALRPAGVQQQQTGGRPLDELLPGRGAARHATAKGKGPATLDRAGIMEVMAQSRPTPAPGRPEGDFASYGLLAQATDAPRAVFGNKAEEQSPSRVHPFRLFYPGQTYSPEDLDPYQAAPPEFGRSVTRQPPAIPAKVVLARADFRDAAFLSSFITDTGRIVPRRRTKLSAKLHKHVARQIKTARAMGILRADAAPARPWVQRGSQ</sequence>
<dbReference type="EMBL" id="GDKF01000990">
    <property type="protein sequence ID" value="JAT77632.1"/>
    <property type="molecule type" value="Transcribed_RNA"/>
</dbReference>
<dbReference type="PANTHER" id="PTHR13479:SF40">
    <property type="entry name" value="SMALL RIBOSOMAL SUBUNIT PROTEIN BS18M"/>
    <property type="match status" value="1"/>
</dbReference>
<evidence type="ECO:0000256" key="3">
    <source>
        <dbReference type="ARBA" id="ARBA00022884"/>
    </source>
</evidence>
<organism evidence="8">
    <name type="scientific">Auxenochlorella protothecoides</name>
    <name type="common">Green microalga</name>
    <name type="synonym">Chlorella protothecoides</name>
    <dbReference type="NCBI Taxonomy" id="3075"/>
    <lineage>
        <taxon>Eukaryota</taxon>
        <taxon>Viridiplantae</taxon>
        <taxon>Chlorophyta</taxon>
        <taxon>core chlorophytes</taxon>
        <taxon>Trebouxiophyceae</taxon>
        <taxon>Chlorellales</taxon>
        <taxon>Chlorellaceae</taxon>
        <taxon>Auxenochlorella</taxon>
    </lineage>
</organism>